<dbReference type="Pfam" id="PF12833">
    <property type="entry name" value="HTH_18"/>
    <property type="match status" value="1"/>
</dbReference>
<keyword evidence="6" id="KW-0597">Phosphoprotein</keyword>
<dbReference type="GO" id="GO:0000160">
    <property type="term" value="P:phosphorelay signal transduction system"/>
    <property type="evidence" value="ECO:0007669"/>
    <property type="project" value="InterPro"/>
</dbReference>
<dbReference type="GO" id="GO:0003700">
    <property type="term" value="F:DNA-binding transcription factor activity"/>
    <property type="evidence" value="ECO:0007669"/>
    <property type="project" value="InterPro"/>
</dbReference>
<evidence type="ECO:0000256" key="6">
    <source>
        <dbReference type="PROSITE-ProRule" id="PRU00169"/>
    </source>
</evidence>
<dbReference type="Pfam" id="PF00072">
    <property type="entry name" value="Response_reg"/>
    <property type="match status" value="1"/>
</dbReference>
<dbReference type="GO" id="GO:0043565">
    <property type="term" value="F:sequence-specific DNA binding"/>
    <property type="evidence" value="ECO:0007669"/>
    <property type="project" value="InterPro"/>
</dbReference>
<dbReference type="PANTHER" id="PTHR43280">
    <property type="entry name" value="ARAC-FAMILY TRANSCRIPTIONAL REGULATOR"/>
    <property type="match status" value="1"/>
</dbReference>
<keyword evidence="10" id="KW-1185">Reference proteome</keyword>
<comment type="function">
    <text evidence="5">May play the central regulatory role in sporulation. It may be an element of the effector pathway responsible for the activation of sporulation genes in response to nutritional stress. Spo0A may act in concert with spo0H (a sigma factor) to control the expression of some genes that are critical to the sporulation process.</text>
</comment>
<evidence type="ECO:0000256" key="3">
    <source>
        <dbReference type="ARBA" id="ARBA00023125"/>
    </source>
</evidence>
<reference evidence="9" key="1">
    <citation type="submission" date="2022-05" db="EMBL/GenBank/DDBJ databases">
        <title>Draft genome sequence of Clostridium tertium strain CP3 isolated from Peru.</title>
        <authorList>
            <person name="Hurtado R."/>
            <person name="Lima L."/>
            <person name="Sousa T."/>
            <person name="Jaiswal A.K."/>
            <person name="Tiwari S."/>
            <person name="Maturrano L."/>
            <person name="Brenig B."/>
            <person name="Azevedo V."/>
        </authorList>
    </citation>
    <scope>NUCLEOTIDE SEQUENCE</scope>
    <source>
        <strain evidence="9">CP3</strain>
    </source>
</reference>
<accession>A0A9X4B1Q4</accession>
<keyword evidence="3" id="KW-0238">DNA-binding</keyword>
<evidence type="ECO:0000256" key="2">
    <source>
        <dbReference type="ARBA" id="ARBA00023015"/>
    </source>
</evidence>
<comment type="caution">
    <text evidence="9">The sequence shown here is derived from an EMBL/GenBank/DDBJ whole genome shotgun (WGS) entry which is preliminary data.</text>
</comment>
<feature type="domain" description="HTH araC/xylS-type" evidence="7">
    <location>
        <begin position="152"/>
        <end position="249"/>
    </location>
</feature>
<dbReference type="InterPro" id="IPR018060">
    <property type="entry name" value="HTH_AraC"/>
</dbReference>
<dbReference type="PROSITE" id="PS01124">
    <property type="entry name" value="HTH_ARAC_FAMILY_2"/>
    <property type="match status" value="1"/>
</dbReference>
<evidence type="ECO:0000313" key="10">
    <source>
        <dbReference type="Proteomes" id="UP001141183"/>
    </source>
</evidence>
<name>A0A9X4B1Q4_9CLOT</name>
<dbReference type="Gene3D" id="1.10.10.60">
    <property type="entry name" value="Homeodomain-like"/>
    <property type="match status" value="2"/>
</dbReference>
<feature type="domain" description="Response regulatory" evidence="8">
    <location>
        <begin position="3"/>
        <end position="120"/>
    </location>
</feature>
<dbReference type="SMART" id="SM00342">
    <property type="entry name" value="HTH_ARAC"/>
    <property type="match status" value="1"/>
</dbReference>
<dbReference type="SUPFAM" id="SSF52172">
    <property type="entry name" value="CheY-like"/>
    <property type="match status" value="1"/>
</dbReference>
<dbReference type="SUPFAM" id="SSF46689">
    <property type="entry name" value="Homeodomain-like"/>
    <property type="match status" value="2"/>
</dbReference>
<gene>
    <name evidence="9" type="ORF">NE398_18880</name>
</gene>
<dbReference type="AlphaFoldDB" id="A0A9X4B1Q4"/>
<evidence type="ECO:0000313" key="9">
    <source>
        <dbReference type="EMBL" id="MDC4242199.1"/>
    </source>
</evidence>
<dbReference type="PANTHER" id="PTHR43280:SF28">
    <property type="entry name" value="HTH-TYPE TRANSCRIPTIONAL ACTIVATOR RHAS"/>
    <property type="match status" value="1"/>
</dbReference>
<protein>
    <recommendedName>
        <fullName evidence="1">Stage 0 sporulation protein A homolog</fullName>
    </recommendedName>
</protein>
<organism evidence="9 10">
    <name type="scientific">Clostridium tertium</name>
    <dbReference type="NCBI Taxonomy" id="1559"/>
    <lineage>
        <taxon>Bacteria</taxon>
        <taxon>Bacillati</taxon>
        <taxon>Bacillota</taxon>
        <taxon>Clostridia</taxon>
        <taxon>Eubacteriales</taxon>
        <taxon>Clostridiaceae</taxon>
        <taxon>Clostridium</taxon>
    </lineage>
</organism>
<keyword evidence="4" id="KW-0804">Transcription</keyword>
<dbReference type="InterPro" id="IPR020449">
    <property type="entry name" value="Tscrpt_reg_AraC-type_HTH"/>
</dbReference>
<dbReference type="PROSITE" id="PS50110">
    <property type="entry name" value="RESPONSE_REGULATORY"/>
    <property type="match status" value="1"/>
</dbReference>
<evidence type="ECO:0000259" key="8">
    <source>
        <dbReference type="PROSITE" id="PS50110"/>
    </source>
</evidence>
<keyword evidence="2" id="KW-0805">Transcription regulation</keyword>
<dbReference type="Proteomes" id="UP001141183">
    <property type="component" value="Unassembled WGS sequence"/>
</dbReference>
<dbReference type="PROSITE" id="PS00041">
    <property type="entry name" value="HTH_ARAC_FAMILY_1"/>
    <property type="match status" value="1"/>
</dbReference>
<dbReference type="EMBL" id="JAMRYU010000026">
    <property type="protein sequence ID" value="MDC4242199.1"/>
    <property type="molecule type" value="Genomic_DNA"/>
</dbReference>
<evidence type="ECO:0000256" key="1">
    <source>
        <dbReference type="ARBA" id="ARBA00018672"/>
    </source>
</evidence>
<dbReference type="PRINTS" id="PR00032">
    <property type="entry name" value="HTHARAC"/>
</dbReference>
<dbReference type="InterPro" id="IPR018062">
    <property type="entry name" value="HTH_AraC-typ_CS"/>
</dbReference>
<dbReference type="CDD" id="cd17536">
    <property type="entry name" value="REC_YesN-like"/>
    <property type="match status" value="1"/>
</dbReference>
<dbReference type="Gene3D" id="3.40.50.2300">
    <property type="match status" value="1"/>
</dbReference>
<evidence type="ECO:0000259" key="7">
    <source>
        <dbReference type="PROSITE" id="PS01124"/>
    </source>
</evidence>
<evidence type="ECO:0000256" key="5">
    <source>
        <dbReference type="ARBA" id="ARBA00024867"/>
    </source>
</evidence>
<evidence type="ECO:0000256" key="4">
    <source>
        <dbReference type="ARBA" id="ARBA00023163"/>
    </source>
</evidence>
<dbReference type="SMART" id="SM00448">
    <property type="entry name" value="REC"/>
    <property type="match status" value="1"/>
</dbReference>
<proteinExistence type="predicted"/>
<dbReference type="InterPro" id="IPR001789">
    <property type="entry name" value="Sig_transdc_resp-reg_receiver"/>
</dbReference>
<sequence>MLNILVVEDEGPIRDWIRYTIKNISDDFNIIGSVSNGKEAYDIALKNPPDVIITDIKMPVMDGIELSKRIKEVIPEVYIIILTNFAEFSYAKEAISCGVYEYLIKSDIRPKELSEILNKINAIIKSKIEIKDEEKLDKHNIVKPKAYSRSIEKALKYIDDNYKKHISLMDVAKHIYLSHEYFSRLFKEEVGENFSTYLTIYRIKKAKELIKNTDMKISQIALEVGYSNAGYFSKNYKRYTGISPEEDRY</sequence>
<dbReference type="RefSeq" id="WP_008676570.1">
    <property type="nucleotide sequence ID" value="NZ_CABKOG010000003.1"/>
</dbReference>
<feature type="modified residue" description="4-aspartylphosphate" evidence="6">
    <location>
        <position position="55"/>
    </location>
</feature>
<dbReference type="InterPro" id="IPR009057">
    <property type="entry name" value="Homeodomain-like_sf"/>
</dbReference>
<dbReference type="InterPro" id="IPR011006">
    <property type="entry name" value="CheY-like_superfamily"/>
</dbReference>